<dbReference type="Proteomes" id="UP001320245">
    <property type="component" value="Unassembled WGS sequence"/>
</dbReference>
<name>A0AAN9U758_9PEZI</name>
<sequence>MFIPSLSLLALAASVLAAKNQTGPSKPDLTYLFTVNITTSPAVDIGTTPFGQRTFAPITGNVVPGGADWGLVGSNGNFNPDVSYALETKDGDNIFVRQRGHAPNVFSLFDTGSEDYAWLNLVVAYGAATVFDGGVSVDFWQVAMIET</sequence>
<proteinExistence type="predicted"/>
<dbReference type="Gene3D" id="2.40.160.20">
    <property type="match status" value="1"/>
</dbReference>
<reference evidence="2 3" key="1">
    <citation type="journal article" date="2023" name="PLoS ONE">
        <title>Cytospora paraplurivora sp. nov. isolated from orchards with fruit tree decline syndrome in Ontario, Canada.</title>
        <authorList>
            <person name="Ilyukhin E."/>
            <person name="Nguyen H.D.T."/>
            <person name="Castle A.J."/>
            <person name="Ellouze W."/>
        </authorList>
    </citation>
    <scope>NUCLEOTIDE SEQUENCE [LARGE SCALE GENOMIC DNA]</scope>
    <source>
        <strain evidence="2 3">FDS-564</strain>
    </source>
</reference>
<evidence type="ECO:0000313" key="2">
    <source>
        <dbReference type="EMBL" id="KAK7734303.1"/>
    </source>
</evidence>
<dbReference type="Pfam" id="PF11578">
    <property type="entry name" value="DUF3237"/>
    <property type="match status" value="1"/>
</dbReference>
<dbReference type="EMBL" id="JAJSPL020000043">
    <property type="protein sequence ID" value="KAK7734303.1"/>
    <property type="molecule type" value="Genomic_DNA"/>
</dbReference>
<gene>
    <name evidence="2" type="ORF">SLS53_007953</name>
</gene>
<accession>A0AAN9U758</accession>
<feature type="chain" id="PRO_5043022688" evidence="1">
    <location>
        <begin position="18"/>
        <end position="147"/>
    </location>
</feature>
<dbReference type="InterPro" id="IPR020915">
    <property type="entry name" value="UPF0311"/>
</dbReference>
<comment type="caution">
    <text evidence="2">The sequence shown here is derived from an EMBL/GenBank/DDBJ whole genome shotgun (WGS) entry which is preliminary data.</text>
</comment>
<keyword evidence="3" id="KW-1185">Reference proteome</keyword>
<evidence type="ECO:0000313" key="3">
    <source>
        <dbReference type="Proteomes" id="UP001320245"/>
    </source>
</evidence>
<keyword evidence="1" id="KW-0732">Signal</keyword>
<feature type="signal peptide" evidence="1">
    <location>
        <begin position="1"/>
        <end position="17"/>
    </location>
</feature>
<dbReference type="AlphaFoldDB" id="A0AAN9U758"/>
<dbReference type="PANTHER" id="PTHR37315:SF1">
    <property type="entry name" value="UPF0311 PROTEIN BLR7842"/>
    <property type="match status" value="1"/>
</dbReference>
<organism evidence="2 3">
    <name type="scientific">Cytospora paraplurivora</name>
    <dbReference type="NCBI Taxonomy" id="2898453"/>
    <lineage>
        <taxon>Eukaryota</taxon>
        <taxon>Fungi</taxon>
        <taxon>Dikarya</taxon>
        <taxon>Ascomycota</taxon>
        <taxon>Pezizomycotina</taxon>
        <taxon>Sordariomycetes</taxon>
        <taxon>Sordariomycetidae</taxon>
        <taxon>Diaporthales</taxon>
        <taxon>Cytosporaceae</taxon>
        <taxon>Cytospora</taxon>
    </lineage>
</organism>
<protein>
    <submittedName>
        <fullName evidence="2">Uncharacterized protein</fullName>
    </submittedName>
</protein>
<evidence type="ECO:0000256" key="1">
    <source>
        <dbReference type="SAM" id="SignalP"/>
    </source>
</evidence>
<dbReference type="PANTHER" id="PTHR37315">
    <property type="entry name" value="UPF0311 PROTEIN BLR7842"/>
    <property type="match status" value="1"/>
</dbReference>